<organism evidence="2 3">
    <name type="scientific">Araneus ventricosus</name>
    <name type="common">Orbweaver spider</name>
    <name type="synonym">Epeira ventricosa</name>
    <dbReference type="NCBI Taxonomy" id="182803"/>
    <lineage>
        <taxon>Eukaryota</taxon>
        <taxon>Metazoa</taxon>
        <taxon>Ecdysozoa</taxon>
        <taxon>Arthropoda</taxon>
        <taxon>Chelicerata</taxon>
        <taxon>Arachnida</taxon>
        <taxon>Araneae</taxon>
        <taxon>Araneomorphae</taxon>
        <taxon>Entelegynae</taxon>
        <taxon>Araneoidea</taxon>
        <taxon>Araneidae</taxon>
        <taxon>Araneus</taxon>
    </lineage>
</organism>
<dbReference type="AlphaFoldDB" id="A0A4Y2P8Q0"/>
<dbReference type="Gene3D" id="3.30.420.10">
    <property type="entry name" value="Ribonuclease H-like superfamily/Ribonuclease H"/>
    <property type="match status" value="1"/>
</dbReference>
<dbReference type="InterPro" id="IPR038717">
    <property type="entry name" value="Tc1-like_DDE_dom"/>
</dbReference>
<dbReference type="Proteomes" id="UP000499080">
    <property type="component" value="Unassembled WGS sequence"/>
</dbReference>
<gene>
    <name evidence="2" type="ORF">AVEN_39135_1</name>
</gene>
<evidence type="ECO:0000313" key="2">
    <source>
        <dbReference type="EMBL" id="GBN46800.1"/>
    </source>
</evidence>
<sequence>MTYPTSSLPYFLASPFPIGFKYDQVLPFSQHFHDKYDLVTPIFQDDNSTFHRSGRICDWFDEQSLTILNLDWPAKSPDLNPIENLWGIDSNERADQLAKEARLLNYDNPYPDSNFSLQQACHKFVMTRVQVHHKFVMTRVQACSKRAAS</sequence>
<dbReference type="InterPro" id="IPR036397">
    <property type="entry name" value="RNaseH_sf"/>
</dbReference>
<evidence type="ECO:0000313" key="3">
    <source>
        <dbReference type="Proteomes" id="UP000499080"/>
    </source>
</evidence>
<keyword evidence="3" id="KW-1185">Reference proteome</keyword>
<protein>
    <recommendedName>
        <fullName evidence="1">Tc1-like transposase DDE domain-containing protein</fullName>
    </recommendedName>
</protein>
<reference evidence="2 3" key="1">
    <citation type="journal article" date="2019" name="Sci. Rep.">
        <title>Orb-weaving spider Araneus ventricosus genome elucidates the spidroin gene catalogue.</title>
        <authorList>
            <person name="Kono N."/>
            <person name="Nakamura H."/>
            <person name="Ohtoshi R."/>
            <person name="Moran D.A.P."/>
            <person name="Shinohara A."/>
            <person name="Yoshida Y."/>
            <person name="Fujiwara M."/>
            <person name="Mori M."/>
            <person name="Tomita M."/>
            <person name="Arakawa K."/>
        </authorList>
    </citation>
    <scope>NUCLEOTIDE SEQUENCE [LARGE SCALE GENOMIC DNA]</scope>
</reference>
<name>A0A4Y2P8Q0_ARAVE</name>
<dbReference type="OrthoDB" id="9996331at2759"/>
<accession>A0A4Y2P8Q0</accession>
<evidence type="ECO:0000259" key="1">
    <source>
        <dbReference type="Pfam" id="PF13358"/>
    </source>
</evidence>
<comment type="caution">
    <text evidence="2">The sequence shown here is derived from an EMBL/GenBank/DDBJ whole genome shotgun (WGS) entry which is preliminary data.</text>
</comment>
<dbReference type="Pfam" id="PF13358">
    <property type="entry name" value="DDE_3"/>
    <property type="match status" value="1"/>
</dbReference>
<feature type="domain" description="Tc1-like transposase DDE" evidence="1">
    <location>
        <begin position="46"/>
        <end position="88"/>
    </location>
</feature>
<dbReference type="EMBL" id="BGPR01010557">
    <property type="protein sequence ID" value="GBN46800.1"/>
    <property type="molecule type" value="Genomic_DNA"/>
</dbReference>
<proteinExistence type="predicted"/>
<dbReference type="GO" id="GO:0003676">
    <property type="term" value="F:nucleic acid binding"/>
    <property type="evidence" value="ECO:0007669"/>
    <property type="project" value="InterPro"/>
</dbReference>